<evidence type="ECO:0000313" key="3">
    <source>
        <dbReference type="Proteomes" id="UP000033633"/>
    </source>
</evidence>
<feature type="transmembrane region" description="Helical" evidence="1">
    <location>
        <begin position="86"/>
        <end position="106"/>
    </location>
</feature>
<organism evidence="2 3">
    <name type="scientific">Photobacterium halotolerans</name>
    <dbReference type="NCBI Taxonomy" id="265726"/>
    <lineage>
        <taxon>Bacteria</taxon>
        <taxon>Pseudomonadati</taxon>
        <taxon>Pseudomonadota</taxon>
        <taxon>Gammaproteobacteria</taxon>
        <taxon>Vibrionales</taxon>
        <taxon>Vibrionaceae</taxon>
        <taxon>Photobacterium</taxon>
    </lineage>
</organism>
<protein>
    <submittedName>
        <fullName evidence="2">Uncharacterized protein</fullName>
    </submittedName>
</protein>
<feature type="transmembrane region" description="Helical" evidence="1">
    <location>
        <begin position="53"/>
        <end position="74"/>
    </location>
</feature>
<dbReference type="EMBL" id="JWYV01000001">
    <property type="protein sequence ID" value="KKD01517.1"/>
    <property type="molecule type" value="Genomic_DNA"/>
</dbReference>
<comment type="caution">
    <text evidence="2">The sequence shown here is derived from an EMBL/GenBank/DDBJ whole genome shotgun (WGS) entry which is preliminary data.</text>
</comment>
<name>A0A0F5VI54_9GAMM</name>
<dbReference type="OrthoDB" id="5815197at2"/>
<evidence type="ECO:0000313" key="2">
    <source>
        <dbReference type="EMBL" id="KKD01517.1"/>
    </source>
</evidence>
<proteinExistence type="predicted"/>
<keyword evidence="3" id="KW-1185">Reference proteome</keyword>
<dbReference type="AlphaFoldDB" id="A0A0F5VI54"/>
<reference evidence="2 3" key="1">
    <citation type="submission" date="2014-12" db="EMBL/GenBank/DDBJ databases">
        <title>Mercury Reductase activity and rhizosphere competence traits in the genome of root associated Photobacterium halotolerans MELD1.</title>
        <authorList>
            <person name="Mathew D.C."/>
            <person name="Huang C.-C."/>
        </authorList>
    </citation>
    <scope>NUCLEOTIDE SEQUENCE [LARGE SCALE GENOMIC DNA]</scope>
    <source>
        <strain evidence="2 3">MELD1</strain>
    </source>
</reference>
<feature type="transmembrane region" description="Helical" evidence="1">
    <location>
        <begin position="137"/>
        <end position="168"/>
    </location>
</feature>
<dbReference type="Proteomes" id="UP000033633">
    <property type="component" value="Unassembled WGS sequence"/>
</dbReference>
<evidence type="ECO:0000256" key="1">
    <source>
        <dbReference type="SAM" id="Phobius"/>
    </source>
</evidence>
<dbReference type="RefSeq" id="WP_046218842.1">
    <property type="nucleotide sequence ID" value="NZ_JWYV01000001.1"/>
</dbReference>
<gene>
    <name evidence="2" type="ORF">KY46_01460</name>
</gene>
<keyword evidence="1" id="KW-0812">Transmembrane</keyword>
<sequence length="263" mass="28507">MKHVSLSTCGGLAISVLTTAVVVLVASPLLSNILSVAPTGVLATAIKDHREILSIWPWMAAAAVLVQGGSLWLLTRSPAVGKCLSLLTTFVLFPFGLYFHICYLADCKRWELRMLQEVKPELKPEYPQFGFCDEDPLAFGLCGVGILTMIVGIPFGALAVVAGVVIFIRNLAGKKKTALMVTPQALFITPNPWLGCYRVPYTQVSAVAVVKNQLRIQIETEAGKTITVPVNINVLDRDLRRQARGILLEKLAHAGLLHEPVAV</sequence>
<keyword evidence="1" id="KW-0472">Membrane</keyword>
<accession>A0A0F5VI54</accession>
<dbReference type="PATRIC" id="fig|265726.11.peg.310"/>
<keyword evidence="1" id="KW-1133">Transmembrane helix</keyword>